<evidence type="ECO:0000256" key="1">
    <source>
        <dbReference type="PIRSR" id="PIRSR000440-1"/>
    </source>
</evidence>
<dbReference type="PIRSF" id="PIRSF000440">
    <property type="entry name" value="CAT"/>
    <property type="match status" value="1"/>
</dbReference>
<dbReference type="OrthoDB" id="9801766at2"/>
<dbReference type="SMART" id="SM01059">
    <property type="entry name" value="CAT"/>
    <property type="match status" value="1"/>
</dbReference>
<dbReference type="Gene3D" id="3.30.559.10">
    <property type="entry name" value="Chloramphenicol acetyltransferase-like domain"/>
    <property type="match status" value="1"/>
</dbReference>
<sequence length="209" mass="24419">MKKLDFQNWNRKEHFEFFSSFDEPFFGVVSEVDSTKAYDFSKNNDRSFFAHYLHKSLTAVNEIPEFKYRILNNEVVVCNEVHSAATIGRPDGTFAFSFAEFDIDFHVFQKRLKKEIEEVQNSSGLRFNEDAKRLDTIHISSFPWHKLTGLTHSRNFKYPDSVPKITFGKMYSIGNEYKLPIAINVHHGLMDGFHVAKFLDVFQELLDSE</sequence>
<evidence type="ECO:0000313" key="3">
    <source>
        <dbReference type="Proteomes" id="UP000321367"/>
    </source>
</evidence>
<proteinExistence type="predicted"/>
<keyword evidence="3" id="KW-1185">Reference proteome</keyword>
<dbReference type="InterPro" id="IPR023213">
    <property type="entry name" value="CAT-like_dom_sf"/>
</dbReference>
<dbReference type="GO" id="GO:0008811">
    <property type="term" value="F:chloramphenicol O-acetyltransferase activity"/>
    <property type="evidence" value="ECO:0007669"/>
    <property type="project" value="InterPro"/>
</dbReference>
<dbReference type="Proteomes" id="UP000321367">
    <property type="component" value="Unassembled WGS sequence"/>
</dbReference>
<dbReference type="SUPFAM" id="SSF52777">
    <property type="entry name" value="CoA-dependent acyltransferases"/>
    <property type="match status" value="1"/>
</dbReference>
<dbReference type="InterPro" id="IPR001707">
    <property type="entry name" value="Cmp_AcTrfase"/>
</dbReference>
<dbReference type="PANTHER" id="PTHR38474">
    <property type="entry name" value="SLR0299 PROTEIN"/>
    <property type="match status" value="1"/>
</dbReference>
<gene>
    <name evidence="2" type="ORF">ES724_05905</name>
</gene>
<dbReference type="PANTHER" id="PTHR38474:SF1">
    <property type="entry name" value="SLR0299 PROTEIN"/>
    <property type="match status" value="1"/>
</dbReference>
<protein>
    <submittedName>
        <fullName evidence="2">Chloramphenicol acetyltransferase</fullName>
    </submittedName>
</protein>
<dbReference type="Pfam" id="PF00302">
    <property type="entry name" value="CAT"/>
    <property type="match status" value="1"/>
</dbReference>
<reference evidence="2 3" key="1">
    <citation type="submission" date="2019-08" db="EMBL/GenBank/DDBJ databases">
        <title>Genome sequence of Gillisia hiemivivida IC154 (type strain).</title>
        <authorList>
            <person name="Bowman J.P."/>
        </authorList>
    </citation>
    <scope>NUCLEOTIDE SEQUENCE [LARGE SCALE GENOMIC DNA]</scope>
    <source>
        <strain evidence="2 3">IC154</strain>
    </source>
</reference>
<accession>A0A5C6ZW59</accession>
<evidence type="ECO:0000313" key="2">
    <source>
        <dbReference type="EMBL" id="TXD94544.1"/>
    </source>
</evidence>
<comment type="caution">
    <text evidence="2">The sequence shown here is derived from an EMBL/GenBank/DDBJ whole genome shotgun (WGS) entry which is preliminary data.</text>
</comment>
<dbReference type="AlphaFoldDB" id="A0A5C6ZW59"/>
<feature type="active site" description="Proton acceptor" evidence="1">
    <location>
        <position position="187"/>
    </location>
</feature>
<dbReference type="EMBL" id="VORY01000004">
    <property type="protein sequence ID" value="TXD94544.1"/>
    <property type="molecule type" value="Genomic_DNA"/>
</dbReference>
<organism evidence="2 3">
    <name type="scientific">Gillisia hiemivivida</name>
    <dbReference type="NCBI Taxonomy" id="291190"/>
    <lineage>
        <taxon>Bacteria</taxon>
        <taxon>Pseudomonadati</taxon>
        <taxon>Bacteroidota</taxon>
        <taxon>Flavobacteriia</taxon>
        <taxon>Flavobacteriales</taxon>
        <taxon>Flavobacteriaceae</taxon>
        <taxon>Gillisia</taxon>
    </lineage>
</organism>
<keyword evidence="2" id="KW-0808">Transferase</keyword>
<dbReference type="RefSeq" id="WP_146930887.1">
    <property type="nucleotide sequence ID" value="NZ_CBCSHZ010000004.1"/>
</dbReference>
<name>A0A5C6ZW59_9FLAO</name>